<evidence type="ECO:0000313" key="3">
    <source>
        <dbReference type="Proteomes" id="UP000776164"/>
    </source>
</evidence>
<feature type="transmembrane region" description="Helical" evidence="1">
    <location>
        <begin position="86"/>
        <end position="103"/>
    </location>
</feature>
<evidence type="ECO:0000313" key="2">
    <source>
        <dbReference type="EMBL" id="MBM7472779.1"/>
    </source>
</evidence>
<comment type="caution">
    <text evidence="2">The sequence shown here is derived from an EMBL/GenBank/DDBJ whole genome shotgun (WGS) entry which is preliminary data.</text>
</comment>
<sequence length="113" mass="11438">MTSLAVQLSESFRSAGVKSIYGDPVDLEGVTIIPVALAWYGFGGGDNGGSEGALGGPMAGGGGGGASIPIGAYVKTSKGAWFQPNLVSLIAVSIPAMWVWGHAMSRVIKSLKK</sequence>
<reference evidence="2 3" key="1">
    <citation type="submission" date="2021-01" db="EMBL/GenBank/DDBJ databases">
        <title>Sequencing the genomes of 1000 actinobacteria strains.</title>
        <authorList>
            <person name="Klenk H.-P."/>
        </authorList>
    </citation>
    <scope>NUCLEOTIDE SEQUENCE [LARGE SCALE GENOMIC DNA]</scope>
    <source>
        <strain evidence="2 3">DSM 13057</strain>
    </source>
</reference>
<evidence type="ECO:0000256" key="1">
    <source>
        <dbReference type="SAM" id="Phobius"/>
    </source>
</evidence>
<proteinExistence type="predicted"/>
<accession>A0ABS2L6Z4</accession>
<dbReference type="Proteomes" id="UP000776164">
    <property type="component" value="Unassembled WGS sequence"/>
</dbReference>
<name>A0ABS2L6Z4_9MICO</name>
<keyword evidence="3" id="KW-1185">Reference proteome</keyword>
<keyword evidence="1" id="KW-0472">Membrane</keyword>
<dbReference type="RefSeq" id="WP_205109784.1">
    <property type="nucleotide sequence ID" value="NZ_BAAAHT010000002.1"/>
</dbReference>
<protein>
    <submittedName>
        <fullName evidence="2">Spore protein YtfJ</fullName>
    </submittedName>
</protein>
<gene>
    <name evidence="2" type="ORF">JOE66_002413</name>
</gene>
<keyword evidence="1" id="KW-0812">Transmembrane</keyword>
<organism evidence="2 3">
    <name type="scientific">Subtercola frigoramans</name>
    <dbReference type="NCBI Taxonomy" id="120298"/>
    <lineage>
        <taxon>Bacteria</taxon>
        <taxon>Bacillati</taxon>
        <taxon>Actinomycetota</taxon>
        <taxon>Actinomycetes</taxon>
        <taxon>Micrococcales</taxon>
        <taxon>Microbacteriaceae</taxon>
        <taxon>Subtercola</taxon>
    </lineage>
</organism>
<dbReference type="EMBL" id="JAFBBU010000001">
    <property type="protein sequence ID" value="MBM7472779.1"/>
    <property type="molecule type" value="Genomic_DNA"/>
</dbReference>
<keyword evidence="1" id="KW-1133">Transmembrane helix</keyword>